<dbReference type="GO" id="GO:0008478">
    <property type="term" value="F:pyridoxal kinase activity"/>
    <property type="evidence" value="ECO:0007669"/>
    <property type="project" value="UniProtKB-EC"/>
</dbReference>
<dbReference type="GO" id="GO:0009443">
    <property type="term" value="P:pyridoxal 5'-phosphate salvage"/>
    <property type="evidence" value="ECO:0007669"/>
    <property type="project" value="InterPro"/>
</dbReference>
<dbReference type="CDD" id="cd01173">
    <property type="entry name" value="pyridoxal_pyridoxamine_kinase"/>
    <property type="match status" value="1"/>
</dbReference>
<evidence type="ECO:0000256" key="5">
    <source>
        <dbReference type="ARBA" id="ARBA00022840"/>
    </source>
</evidence>
<dbReference type="Pfam" id="PF08543">
    <property type="entry name" value="Phos_pyr_kin"/>
    <property type="match status" value="1"/>
</dbReference>
<evidence type="ECO:0000256" key="2">
    <source>
        <dbReference type="ARBA" id="ARBA00022679"/>
    </source>
</evidence>
<feature type="domain" description="Pyridoxamine kinase/Phosphomethylpyrimidine kinase" evidence="6">
    <location>
        <begin position="126"/>
        <end position="297"/>
    </location>
</feature>
<accession>A0A1E3A1U3</accession>
<dbReference type="SUPFAM" id="SSF53613">
    <property type="entry name" value="Ribokinase-like"/>
    <property type="match status" value="1"/>
</dbReference>
<dbReference type="EC" id="2.7.1.35" evidence="1"/>
<dbReference type="GO" id="GO:0005829">
    <property type="term" value="C:cytosol"/>
    <property type="evidence" value="ECO:0007669"/>
    <property type="project" value="TreeGrafter"/>
</dbReference>
<sequence>MTEQMMPDRPSRPFRIPKKIAMINDIAGYGRCSTTVSLPIISAMQVQVCPVPTSIFSNHTGFPVHFMHDCTDILPEYLEKWRELELTFDGIYCGFLGSVTQIGIVKDFLASQTGNAGHSRISADGNRPIVILDPVMGDHGRAYRTITPQHCEEMKELLTMADIITPNITEACLLTGAAYRESGWTAEELKELTEKLHSMGPDKIVITGMQDGDDFVNFISVKKGPEELPDCSNSSCRDCFNGYCCGCCRMHIAGESRPGTGDIFASVIAADAVNGVDFFQSVEKAAGFVRICTQASSELDIPREQGVCFENFLYMLV</sequence>
<dbReference type="PATRIC" id="fig|1432052.3.peg.6578"/>
<evidence type="ECO:0000256" key="1">
    <source>
        <dbReference type="ARBA" id="ARBA00012104"/>
    </source>
</evidence>
<keyword evidence="4 7" id="KW-0418">Kinase</keyword>
<dbReference type="PANTHER" id="PTHR10534:SF2">
    <property type="entry name" value="PYRIDOXAL KINASE"/>
    <property type="match status" value="1"/>
</dbReference>
<dbReference type="Proteomes" id="UP000095003">
    <property type="component" value="Unassembled WGS sequence"/>
</dbReference>
<dbReference type="GO" id="GO:0005524">
    <property type="term" value="F:ATP binding"/>
    <property type="evidence" value="ECO:0007669"/>
    <property type="project" value="UniProtKB-KW"/>
</dbReference>
<gene>
    <name evidence="7" type="primary">pdxK</name>
    <name evidence="7" type="ORF">BEH84_05956</name>
</gene>
<keyword evidence="2 7" id="KW-0808">Transferase</keyword>
<dbReference type="PANTHER" id="PTHR10534">
    <property type="entry name" value="PYRIDOXAL KINASE"/>
    <property type="match status" value="1"/>
</dbReference>
<protein>
    <recommendedName>
        <fullName evidence="1">pyridoxal kinase</fullName>
        <ecNumber evidence="1">2.7.1.35</ecNumber>
    </recommendedName>
</protein>
<dbReference type="InterPro" id="IPR004625">
    <property type="entry name" value="PyrdxlKinase"/>
</dbReference>
<keyword evidence="5" id="KW-0067">ATP-binding</keyword>
<dbReference type="EMBL" id="MCGI01000008">
    <property type="protein sequence ID" value="ODM02725.1"/>
    <property type="molecule type" value="Genomic_DNA"/>
</dbReference>
<evidence type="ECO:0000313" key="7">
    <source>
        <dbReference type="EMBL" id="ODM02725.1"/>
    </source>
</evidence>
<dbReference type="GeneID" id="93300880"/>
<evidence type="ECO:0000256" key="3">
    <source>
        <dbReference type="ARBA" id="ARBA00022741"/>
    </source>
</evidence>
<dbReference type="Gene3D" id="3.40.1190.20">
    <property type="match status" value="1"/>
</dbReference>
<evidence type="ECO:0000313" key="8">
    <source>
        <dbReference type="Proteomes" id="UP000095003"/>
    </source>
</evidence>
<dbReference type="InterPro" id="IPR013749">
    <property type="entry name" value="PM/HMP-P_kinase-1"/>
</dbReference>
<dbReference type="InterPro" id="IPR029056">
    <property type="entry name" value="Ribokinase-like"/>
</dbReference>
<keyword evidence="3" id="KW-0547">Nucleotide-binding</keyword>
<comment type="caution">
    <text evidence="7">The sequence shown here is derived from an EMBL/GenBank/DDBJ whole genome shotgun (WGS) entry which is preliminary data.</text>
</comment>
<evidence type="ECO:0000259" key="6">
    <source>
        <dbReference type="Pfam" id="PF08543"/>
    </source>
</evidence>
<proteinExistence type="predicted"/>
<organism evidence="7 8">
    <name type="scientific">Eisenbergiella tayi</name>
    <dbReference type="NCBI Taxonomy" id="1432052"/>
    <lineage>
        <taxon>Bacteria</taxon>
        <taxon>Bacillati</taxon>
        <taxon>Bacillota</taxon>
        <taxon>Clostridia</taxon>
        <taxon>Lachnospirales</taxon>
        <taxon>Lachnospiraceae</taxon>
        <taxon>Eisenbergiella</taxon>
    </lineage>
</organism>
<dbReference type="AlphaFoldDB" id="A0A1E3A1U3"/>
<dbReference type="RefSeq" id="WP_069159341.1">
    <property type="nucleotide sequence ID" value="NZ_DBFYTC010000172.1"/>
</dbReference>
<name>A0A1E3A1U3_9FIRM</name>
<evidence type="ECO:0000256" key="4">
    <source>
        <dbReference type="ARBA" id="ARBA00022777"/>
    </source>
</evidence>
<reference evidence="7 8" key="1">
    <citation type="submission" date="2016-07" db="EMBL/GenBank/DDBJ databases">
        <title>Characterization of isolates of Eisenbergiella tayi derived from blood cultures, using whole genome sequencing.</title>
        <authorList>
            <person name="Burdz T."/>
            <person name="Wiebe D."/>
            <person name="Huynh C."/>
            <person name="Bernard K."/>
        </authorList>
    </citation>
    <scope>NUCLEOTIDE SEQUENCE [LARGE SCALE GENOMIC DNA]</scope>
    <source>
        <strain evidence="7 8">NML 120489</strain>
    </source>
</reference>
<dbReference type="NCBIfam" id="NF005491">
    <property type="entry name" value="PRK07105.1"/>
    <property type="match status" value="1"/>
</dbReference>